<dbReference type="OrthoDB" id="9991628at2759"/>
<dbReference type="EMBL" id="CAJHJT010000034">
    <property type="protein sequence ID" value="CAD7006580.1"/>
    <property type="molecule type" value="Genomic_DNA"/>
</dbReference>
<sequence>IFLCMALHDGLLVKAQQQREPRLGSKCQHDMDCTDFIKGSACSANGFCKCAPYFVQYNGTSCLSSQLLGGDCVLNDQCTMKVANSSCLDGACRCVEGFLQFRKHTCLGRKYAEEAKLLLY</sequence>
<evidence type="ECO:0000259" key="1">
    <source>
        <dbReference type="Pfam" id="PF01683"/>
    </source>
</evidence>
<protein>
    <submittedName>
        <fullName evidence="2">(Mediterranean fruit fly) hypothetical protein</fullName>
    </submittedName>
</protein>
<proteinExistence type="predicted"/>
<evidence type="ECO:0000313" key="2">
    <source>
        <dbReference type="EMBL" id="CAD7006580.1"/>
    </source>
</evidence>
<gene>
    <name evidence="2" type="ORF">CCAP1982_LOCUS14894</name>
</gene>
<dbReference type="Pfam" id="PF01683">
    <property type="entry name" value="EB"/>
    <property type="match status" value="1"/>
</dbReference>
<organism evidence="2 3">
    <name type="scientific">Ceratitis capitata</name>
    <name type="common">Mediterranean fruit fly</name>
    <name type="synonym">Tephritis capitata</name>
    <dbReference type="NCBI Taxonomy" id="7213"/>
    <lineage>
        <taxon>Eukaryota</taxon>
        <taxon>Metazoa</taxon>
        <taxon>Ecdysozoa</taxon>
        <taxon>Arthropoda</taxon>
        <taxon>Hexapoda</taxon>
        <taxon>Insecta</taxon>
        <taxon>Pterygota</taxon>
        <taxon>Neoptera</taxon>
        <taxon>Endopterygota</taxon>
        <taxon>Diptera</taxon>
        <taxon>Brachycera</taxon>
        <taxon>Muscomorpha</taxon>
        <taxon>Tephritoidea</taxon>
        <taxon>Tephritidae</taxon>
        <taxon>Ceratitis</taxon>
        <taxon>Ceratitis</taxon>
    </lineage>
</organism>
<accession>A0A811V6G7</accession>
<keyword evidence="3" id="KW-1185">Reference proteome</keyword>
<comment type="caution">
    <text evidence="2">The sequence shown here is derived from an EMBL/GenBank/DDBJ whole genome shotgun (WGS) entry which is preliminary data.</text>
</comment>
<dbReference type="Proteomes" id="UP000606786">
    <property type="component" value="Unassembled WGS sequence"/>
</dbReference>
<dbReference type="AlphaFoldDB" id="A0A811V6G7"/>
<evidence type="ECO:0000313" key="3">
    <source>
        <dbReference type="Proteomes" id="UP000606786"/>
    </source>
</evidence>
<dbReference type="PANTHER" id="PTHR39069">
    <property type="entry name" value="ECDYSONE-INDUCIBLE GENE E1, ISOFORM A"/>
    <property type="match status" value="1"/>
</dbReference>
<reference evidence="2" key="1">
    <citation type="submission" date="2020-11" db="EMBL/GenBank/DDBJ databases">
        <authorList>
            <person name="Whitehead M."/>
        </authorList>
    </citation>
    <scope>NUCLEOTIDE SEQUENCE</scope>
    <source>
        <strain evidence="2">EGII</strain>
    </source>
</reference>
<feature type="non-terminal residue" evidence="2">
    <location>
        <position position="120"/>
    </location>
</feature>
<name>A0A811V6G7_CERCA</name>
<dbReference type="PANTHER" id="PTHR39069:SF1">
    <property type="entry name" value="ECDYSONE-INDUCIBLE GENE E1, ISOFORM A"/>
    <property type="match status" value="1"/>
</dbReference>
<dbReference type="InterPro" id="IPR006149">
    <property type="entry name" value="EB_dom"/>
</dbReference>
<feature type="domain" description="EB" evidence="1">
    <location>
        <begin position="50"/>
        <end position="106"/>
    </location>
</feature>